<protein>
    <recommendedName>
        <fullName evidence="5">Secreted protein</fullName>
    </recommendedName>
</protein>
<dbReference type="Gramene" id="Zm00001eb206850_T001">
    <property type="protein sequence ID" value="Zm00001eb206850_P001"/>
    <property type="gene ID" value="Zm00001eb206850"/>
</dbReference>
<sequence>MHGAGVTVCVLCMCVHGAPLLLLRVVEREREKKTHIKKSALIPHVYFALRSVVLSLFMHVMAGREGQTWRHVCQRCANGGAFFSLLDPDLTTKFDVSHSSVPTGTSGLFGNKVT</sequence>
<keyword evidence="2" id="KW-0732">Signal</keyword>
<name>A0A804P3Y3_MAIZE</name>
<reference evidence="4" key="1">
    <citation type="journal article" date="2009" name="Science">
        <title>The B73 maize genome: complexity, diversity, and dynamics.</title>
        <authorList>
            <person name="Schnable P.S."/>
            <person name="Ware D."/>
            <person name="Fulton R.S."/>
            <person name="Stein J.C."/>
            <person name="Wei F."/>
            <person name="Pasternak S."/>
            <person name="Liang C."/>
            <person name="Zhang J."/>
            <person name="Fulton L."/>
            <person name="Graves T.A."/>
            <person name="Minx P."/>
            <person name="Reily A.D."/>
            <person name="Courtney L."/>
            <person name="Kruchowski S.S."/>
            <person name="Tomlinson C."/>
            <person name="Strong C."/>
            <person name="Delehaunty K."/>
            <person name="Fronick C."/>
            <person name="Courtney B."/>
            <person name="Rock S.M."/>
            <person name="Belter E."/>
            <person name="Du F."/>
            <person name="Kim K."/>
            <person name="Abbott R.M."/>
            <person name="Cotton M."/>
            <person name="Levy A."/>
            <person name="Marchetto P."/>
            <person name="Ochoa K."/>
            <person name="Jackson S.M."/>
            <person name="Gillam B."/>
            <person name="Chen W."/>
            <person name="Yan L."/>
            <person name="Higginbotham J."/>
            <person name="Cardenas M."/>
            <person name="Waligorski J."/>
            <person name="Applebaum E."/>
            <person name="Phelps L."/>
            <person name="Falcone J."/>
            <person name="Kanchi K."/>
            <person name="Thane T."/>
            <person name="Scimone A."/>
            <person name="Thane N."/>
            <person name="Henke J."/>
            <person name="Wang T."/>
            <person name="Ruppert J."/>
            <person name="Shah N."/>
            <person name="Rotter K."/>
            <person name="Hodges J."/>
            <person name="Ingenthron E."/>
            <person name="Cordes M."/>
            <person name="Kohlberg S."/>
            <person name="Sgro J."/>
            <person name="Delgado B."/>
            <person name="Mead K."/>
            <person name="Chinwalla A."/>
            <person name="Leonard S."/>
            <person name="Crouse K."/>
            <person name="Collura K."/>
            <person name="Kudrna D."/>
            <person name="Currie J."/>
            <person name="He R."/>
            <person name="Angelova A."/>
            <person name="Rajasekar S."/>
            <person name="Mueller T."/>
            <person name="Lomeli R."/>
            <person name="Scara G."/>
            <person name="Ko A."/>
            <person name="Delaney K."/>
            <person name="Wissotski M."/>
            <person name="Lopez G."/>
            <person name="Campos D."/>
            <person name="Braidotti M."/>
            <person name="Ashley E."/>
            <person name="Golser W."/>
            <person name="Kim H."/>
            <person name="Lee S."/>
            <person name="Lin J."/>
            <person name="Dujmic Z."/>
            <person name="Kim W."/>
            <person name="Talag J."/>
            <person name="Zuccolo A."/>
            <person name="Fan C."/>
            <person name="Sebastian A."/>
            <person name="Kramer M."/>
            <person name="Spiegel L."/>
            <person name="Nascimento L."/>
            <person name="Zutavern T."/>
            <person name="Miller B."/>
            <person name="Ambroise C."/>
            <person name="Muller S."/>
            <person name="Spooner W."/>
            <person name="Narechania A."/>
            <person name="Ren L."/>
            <person name="Wei S."/>
            <person name="Kumari S."/>
            <person name="Faga B."/>
            <person name="Levy M.J."/>
            <person name="McMahan L."/>
            <person name="Van Buren P."/>
            <person name="Vaughn M.W."/>
            <person name="Ying K."/>
            <person name="Yeh C.-T."/>
            <person name="Emrich S.J."/>
            <person name="Jia Y."/>
            <person name="Kalyanaraman A."/>
            <person name="Hsia A.-P."/>
            <person name="Barbazuk W.B."/>
            <person name="Baucom R.S."/>
            <person name="Brutnell T.P."/>
            <person name="Carpita N.C."/>
            <person name="Chaparro C."/>
            <person name="Chia J.-M."/>
            <person name="Deragon J.-M."/>
            <person name="Estill J.C."/>
            <person name="Fu Y."/>
            <person name="Jeddeloh J.A."/>
            <person name="Han Y."/>
            <person name="Lee H."/>
            <person name="Li P."/>
            <person name="Lisch D.R."/>
            <person name="Liu S."/>
            <person name="Liu Z."/>
            <person name="Nagel D.H."/>
            <person name="McCann M.C."/>
            <person name="SanMiguel P."/>
            <person name="Myers A.M."/>
            <person name="Nettleton D."/>
            <person name="Nguyen J."/>
            <person name="Penning B.W."/>
            <person name="Ponnala L."/>
            <person name="Schneider K.L."/>
            <person name="Schwartz D.C."/>
            <person name="Sharma A."/>
            <person name="Soderlund C."/>
            <person name="Springer N.M."/>
            <person name="Sun Q."/>
            <person name="Wang H."/>
            <person name="Waterman M."/>
            <person name="Westerman R."/>
            <person name="Wolfgruber T.K."/>
            <person name="Yang L."/>
            <person name="Yu Y."/>
            <person name="Zhang L."/>
            <person name="Zhou S."/>
            <person name="Zhu Q."/>
            <person name="Bennetzen J.L."/>
            <person name="Dawe R.K."/>
            <person name="Jiang J."/>
            <person name="Jiang N."/>
            <person name="Presting G.G."/>
            <person name="Wessler S.R."/>
            <person name="Aluru S."/>
            <person name="Martienssen R.A."/>
            <person name="Clifton S.W."/>
            <person name="McCombie W.R."/>
            <person name="Wing R.A."/>
            <person name="Wilson R.K."/>
        </authorList>
    </citation>
    <scope>NUCLEOTIDE SEQUENCE [LARGE SCALE GENOMIC DNA]</scope>
    <source>
        <strain evidence="4">cv. B73</strain>
    </source>
</reference>
<evidence type="ECO:0000256" key="2">
    <source>
        <dbReference type="SAM" id="SignalP"/>
    </source>
</evidence>
<organism evidence="3 4">
    <name type="scientific">Zea mays</name>
    <name type="common">Maize</name>
    <dbReference type="NCBI Taxonomy" id="4577"/>
    <lineage>
        <taxon>Eukaryota</taxon>
        <taxon>Viridiplantae</taxon>
        <taxon>Streptophyta</taxon>
        <taxon>Embryophyta</taxon>
        <taxon>Tracheophyta</taxon>
        <taxon>Spermatophyta</taxon>
        <taxon>Magnoliopsida</taxon>
        <taxon>Liliopsida</taxon>
        <taxon>Poales</taxon>
        <taxon>Poaceae</taxon>
        <taxon>PACMAD clade</taxon>
        <taxon>Panicoideae</taxon>
        <taxon>Andropogonodae</taxon>
        <taxon>Andropogoneae</taxon>
        <taxon>Tripsacinae</taxon>
        <taxon>Zea</taxon>
    </lineage>
</organism>
<dbReference type="AlphaFoldDB" id="A0A804P3Y3"/>
<keyword evidence="1" id="KW-0472">Membrane</keyword>
<keyword evidence="4" id="KW-1185">Reference proteome</keyword>
<accession>A0A804P3Y3</accession>
<evidence type="ECO:0000313" key="3">
    <source>
        <dbReference type="EnsemblPlants" id="Zm00001eb206850_P001"/>
    </source>
</evidence>
<feature type="chain" id="PRO_5033028071" description="Secreted protein" evidence="2">
    <location>
        <begin position="18"/>
        <end position="114"/>
    </location>
</feature>
<proteinExistence type="predicted"/>
<evidence type="ECO:0008006" key="5">
    <source>
        <dbReference type="Google" id="ProtNLM"/>
    </source>
</evidence>
<keyword evidence="1" id="KW-1133">Transmembrane helix</keyword>
<keyword evidence="1" id="KW-0812">Transmembrane</keyword>
<evidence type="ECO:0000313" key="4">
    <source>
        <dbReference type="Proteomes" id="UP000007305"/>
    </source>
</evidence>
<reference evidence="3" key="3">
    <citation type="submission" date="2021-05" db="UniProtKB">
        <authorList>
            <consortium name="EnsemblPlants"/>
        </authorList>
    </citation>
    <scope>IDENTIFICATION</scope>
    <source>
        <strain evidence="3">cv. B73</strain>
    </source>
</reference>
<evidence type="ECO:0000256" key="1">
    <source>
        <dbReference type="SAM" id="Phobius"/>
    </source>
</evidence>
<feature type="transmembrane region" description="Helical" evidence="1">
    <location>
        <begin position="41"/>
        <end position="62"/>
    </location>
</feature>
<reference evidence="3" key="2">
    <citation type="submission" date="2019-07" db="EMBL/GenBank/DDBJ databases">
        <authorList>
            <person name="Seetharam A."/>
            <person name="Woodhouse M."/>
            <person name="Cannon E."/>
        </authorList>
    </citation>
    <scope>NUCLEOTIDE SEQUENCE [LARGE SCALE GENOMIC DNA]</scope>
    <source>
        <strain evidence="3">cv. B73</strain>
    </source>
</reference>
<feature type="signal peptide" evidence="2">
    <location>
        <begin position="1"/>
        <end position="17"/>
    </location>
</feature>
<dbReference type="EnsemblPlants" id="Zm00001eb206850_T001">
    <property type="protein sequence ID" value="Zm00001eb206850_P001"/>
    <property type="gene ID" value="Zm00001eb206850"/>
</dbReference>
<dbReference type="InParanoid" id="A0A804P3Y3"/>
<dbReference type="Proteomes" id="UP000007305">
    <property type="component" value="Chromosome 4"/>
</dbReference>